<evidence type="ECO:0000256" key="4">
    <source>
        <dbReference type="SAM" id="MobiDB-lite"/>
    </source>
</evidence>
<feature type="region of interest" description="Disordered" evidence="4">
    <location>
        <begin position="285"/>
        <end position="304"/>
    </location>
</feature>
<protein>
    <submittedName>
        <fullName evidence="6">ATP-binding cassette sub-family C member 8-like</fullName>
    </submittedName>
</protein>
<proteinExistence type="inferred from homology"/>
<comment type="similarity">
    <text evidence="1">Belongs to the ABC transporter superfamily. ABCC family. Conjugate transporter (TC 3.A.1.208) subfamily.</text>
</comment>
<evidence type="ECO:0000256" key="3">
    <source>
        <dbReference type="ARBA" id="ARBA00023180"/>
    </source>
</evidence>
<evidence type="ECO:0000256" key="1">
    <source>
        <dbReference type="ARBA" id="ARBA00009726"/>
    </source>
</evidence>
<dbReference type="RefSeq" id="XP_008592249.1">
    <property type="nucleotide sequence ID" value="XM_008594027.1"/>
</dbReference>
<feature type="non-terminal residue" evidence="6">
    <location>
        <position position="392"/>
    </location>
</feature>
<accession>A0ABM0SHA8</accession>
<sequence length="392" mass="41752">MGCCGCSGGCGSSCGGCGSSCGGCGSSCCVPVCCCKPVCCCVPVCSCSSCVQLLQALLLPVQLLCPCVLPVQLLQALLLPVQLLCPCVLPVQLLQALLLPVQLLCPCVLPVEDLRLWPQTSDGWYWQSARFSDPSRFSTCHDGLWVVGSTSRPWAGPTSHMHDAGQAAQQAQTIVSPCTSLSLPSWGSRVNAQHSTRLHVLGHNLCWILTFTLLFVPVREISEGVLSDVVTESCPLPLYVPAGMVFVAAVTSTDCYHDVETFNFHRLLVAPPAYWTRAFTSKTTSLSSSPSTPSASHSSTAALQAAGDPLRDAAPCGAPCHPGEGTCLLQEAKGGEDPKDLQDMGVHFLQPFVNLLSKGLMDACTEMGGWTPEQRRVDGRLHQDWRMDSSTK</sequence>
<dbReference type="InterPro" id="IPR000388">
    <property type="entry name" value="ABCC8/9"/>
</dbReference>
<keyword evidence="3" id="KW-0325">Glycoprotein</keyword>
<name>A0ABM0SHA8_GALVR</name>
<evidence type="ECO:0000313" key="5">
    <source>
        <dbReference type="Proteomes" id="UP000694923"/>
    </source>
</evidence>
<keyword evidence="2" id="KW-0677">Repeat</keyword>
<gene>
    <name evidence="6" type="primary">LOC103609740</name>
</gene>
<evidence type="ECO:0000313" key="6">
    <source>
        <dbReference type="RefSeq" id="XP_008592249.1"/>
    </source>
</evidence>
<dbReference type="PRINTS" id="PR01092">
    <property type="entry name" value="SULFNYLUREAR"/>
</dbReference>
<keyword evidence="5" id="KW-1185">Reference proteome</keyword>
<reference evidence="6" key="1">
    <citation type="submission" date="2025-08" db="UniProtKB">
        <authorList>
            <consortium name="RefSeq"/>
        </authorList>
    </citation>
    <scope>IDENTIFICATION</scope>
</reference>
<dbReference type="Proteomes" id="UP000694923">
    <property type="component" value="Unplaced"/>
</dbReference>
<dbReference type="GeneID" id="103609740"/>
<feature type="compositionally biased region" description="Low complexity" evidence="4">
    <location>
        <begin position="285"/>
        <end position="303"/>
    </location>
</feature>
<evidence type="ECO:0000256" key="2">
    <source>
        <dbReference type="ARBA" id="ARBA00022737"/>
    </source>
</evidence>
<organism evidence="5 6">
    <name type="scientific">Galeopterus variegatus</name>
    <name type="common">Malayan flying lemur</name>
    <name type="synonym">Cynocephalus variegatus</name>
    <dbReference type="NCBI Taxonomy" id="482537"/>
    <lineage>
        <taxon>Eukaryota</taxon>
        <taxon>Metazoa</taxon>
        <taxon>Chordata</taxon>
        <taxon>Craniata</taxon>
        <taxon>Vertebrata</taxon>
        <taxon>Euteleostomi</taxon>
        <taxon>Mammalia</taxon>
        <taxon>Eutheria</taxon>
        <taxon>Euarchontoglires</taxon>
        <taxon>Dermoptera</taxon>
        <taxon>Cynocephalidae</taxon>
        <taxon>Galeopterus</taxon>
    </lineage>
</organism>